<dbReference type="Gene3D" id="1.10.630.10">
    <property type="entry name" value="Cytochrome P450"/>
    <property type="match status" value="1"/>
</dbReference>
<dbReference type="PRINTS" id="PR00385">
    <property type="entry name" value="P450"/>
</dbReference>
<evidence type="ECO:0000256" key="8">
    <source>
        <dbReference type="ARBA" id="ARBA00023033"/>
    </source>
</evidence>
<keyword evidence="5" id="KW-0521">NADP</keyword>
<proteinExistence type="inferred from homology"/>
<evidence type="ECO:0008006" key="14">
    <source>
        <dbReference type="Google" id="ProtNLM"/>
    </source>
</evidence>
<dbReference type="GO" id="GO:0004497">
    <property type="term" value="F:monooxygenase activity"/>
    <property type="evidence" value="ECO:0007669"/>
    <property type="project" value="UniProtKB-KW"/>
</dbReference>
<dbReference type="FunFam" id="1.10.630.10:FF:000126">
    <property type="entry name" value="Predicted protein"/>
    <property type="match status" value="1"/>
</dbReference>
<comment type="caution">
    <text evidence="12">The sequence shown here is derived from an EMBL/GenBank/DDBJ whole genome shotgun (WGS) entry which is preliminary data.</text>
</comment>
<dbReference type="InterPro" id="IPR002401">
    <property type="entry name" value="Cyt_P450_E_grp-I"/>
</dbReference>
<dbReference type="GO" id="GO:0016705">
    <property type="term" value="F:oxidoreductase activity, acting on paired donors, with incorporation or reduction of molecular oxygen"/>
    <property type="evidence" value="ECO:0007669"/>
    <property type="project" value="InterPro"/>
</dbReference>
<dbReference type="PRINTS" id="PR00463">
    <property type="entry name" value="EP450I"/>
</dbReference>
<feature type="binding site" description="axial binding residue" evidence="9">
    <location>
        <position position="493"/>
    </location>
    <ligand>
        <name>heme</name>
        <dbReference type="ChEBI" id="CHEBI:30413"/>
    </ligand>
    <ligandPart>
        <name>Fe</name>
        <dbReference type="ChEBI" id="CHEBI:18248"/>
    </ligandPart>
</feature>
<evidence type="ECO:0000256" key="6">
    <source>
        <dbReference type="ARBA" id="ARBA00023002"/>
    </source>
</evidence>
<evidence type="ECO:0000256" key="4">
    <source>
        <dbReference type="ARBA" id="ARBA00022723"/>
    </source>
</evidence>
<comment type="cofactor">
    <cofactor evidence="1 9">
        <name>heme</name>
        <dbReference type="ChEBI" id="CHEBI:30413"/>
    </cofactor>
</comment>
<keyword evidence="11" id="KW-0472">Membrane</keyword>
<evidence type="ECO:0000256" key="7">
    <source>
        <dbReference type="ARBA" id="ARBA00023004"/>
    </source>
</evidence>
<dbReference type="PANTHER" id="PTHR47944">
    <property type="entry name" value="CYTOCHROME P450 98A9"/>
    <property type="match status" value="1"/>
</dbReference>
<reference evidence="12 13" key="1">
    <citation type="journal article" date="2020" name="Nat. Food">
        <title>A phased Vanilla planifolia genome enables genetic improvement of flavour and production.</title>
        <authorList>
            <person name="Hasing T."/>
            <person name="Tang H."/>
            <person name="Brym M."/>
            <person name="Khazi F."/>
            <person name="Huang T."/>
            <person name="Chambers A.H."/>
        </authorList>
    </citation>
    <scope>NUCLEOTIDE SEQUENCE [LARGE SCALE GENOMIC DNA]</scope>
    <source>
        <tissue evidence="12">Leaf</tissue>
    </source>
</reference>
<evidence type="ECO:0000256" key="1">
    <source>
        <dbReference type="ARBA" id="ARBA00001971"/>
    </source>
</evidence>
<keyword evidence="8 10" id="KW-0503">Monooxygenase</keyword>
<sequence>MYASYQQTRCWSSTATLTGRLLHNDTVNLALNNSTNTMDPALLFVILTVFCSTLFLTAIKRWNSHRLPLPPGPKGLPLLGYLTQLGPLPHQTFHRLSEKYGPLLHVRLGVVPVVVPCTATVAEKLLRNDIKFVNRPKNSSAEHVAYNYQDIGFLPYGPKWRMQRRLCSLHLFSSKALDDFQHSRQSELARLVYSMAEQSGKGSKATVDVGKELAECVGNALSLLLVGRRVFEEGPEVEEFRNMVMELMTLAGSFCIADFLPGIGWLDPQGLISRMKKLNQKFDKFLGMFIAEHRAELTSERPKGAVEDGKPCNRDLLSVMLELQENADGEGDKLTDIDIKALLLSMFSAGSDSNSILAEWALAELIRVPDVLSRAQAELDSVVGRDRLVSESDLPNLPLLQAIIKETLRLHPPAPISIPRMAVEDCEVDGYLIPKGATLLLNIWAIGRDPVAWPDTPLAFRPDRFLPGGRHEGVDLKGSHFGLLPFGTGRRMCVGMNLGLRLLGMLTATLVHSFDWYLPEGERIEDLDMEEKANGLSVIRATPSWLARCQGLRLKLISKHKRVIMLNPYFLHSLIATIHYKIKKKKKKISSQWRFNPRLCTL</sequence>
<dbReference type="PANTHER" id="PTHR47944:SF18">
    <property type="entry name" value="FLAVONOID 3'-MONOOXYGENASE"/>
    <property type="match status" value="1"/>
</dbReference>
<organism evidence="12 13">
    <name type="scientific">Vanilla planifolia</name>
    <name type="common">Vanilla</name>
    <dbReference type="NCBI Taxonomy" id="51239"/>
    <lineage>
        <taxon>Eukaryota</taxon>
        <taxon>Viridiplantae</taxon>
        <taxon>Streptophyta</taxon>
        <taxon>Embryophyta</taxon>
        <taxon>Tracheophyta</taxon>
        <taxon>Spermatophyta</taxon>
        <taxon>Magnoliopsida</taxon>
        <taxon>Liliopsida</taxon>
        <taxon>Asparagales</taxon>
        <taxon>Orchidaceae</taxon>
        <taxon>Vanilloideae</taxon>
        <taxon>Vanilleae</taxon>
        <taxon>Vanilla</taxon>
    </lineage>
</organism>
<dbReference type="GO" id="GO:0005506">
    <property type="term" value="F:iron ion binding"/>
    <property type="evidence" value="ECO:0007669"/>
    <property type="project" value="InterPro"/>
</dbReference>
<keyword evidence="3 9" id="KW-0349">Heme</keyword>
<dbReference type="GO" id="GO:0020037">
    <property type="term" value="F:heme binding"/>
    <property type="evidence" value="ECO:0007669"/>
    <property type="project" value="InterPro"/>
</dbReference>
<evidence type="ECO:0000256" key="11">
    <source>
        <dbReference type="SAM" id="Phobius"/>
    </source>
</evidence>
<name>A0A835RAM1_VANPL</name>
<dbReference type="AlphaFoldDB" id="A0A835RAM1"/>
<dbReference type="InterPro" id="IPR017972">
    <property type="entry name" value="Cyt_P450_CS"/>
</dbReference>
<dbReference type="SUPFAM" id="SSF48264">
    <property type="entry name" value="Cytochrome P450"/>
    <property type="match status" value="1"/>
</dbReference>
<dbReference type="InterPro" id="IPR036396">
    <property type="entry name" value="Cyt_P450_sf"/>
</dbReference>
<evidence type="ECO:0000256" key="9">
    <source>
        <dbReference type="PIRSR" id="PIRSR602401-1"/>
    </source>
</evidence>
<dbReference type="OrthoDB" id="2789670at2759"/>
<evidence type="ECO:0000313" key="12">
    <source>
        <dbReference type="EMBL" id="KAG0482942.1"/>
    </source>
</evidence>
<evidence type="ECO:0000256" key="5">
    <source>
        <dbReference type="ARBA" id="ARBA00022857"/>
    </source>
</evidence>
<dbReference type="InterPro" id="IPR001128">
    <property type="entry name" value="Cyt_P450"/>
</dbReference>
<dbReference type="Pfam" id="PF00067">
    <property type="entry name" value="p450"/>
    <property type="match status" value="1"/>
</dbReference>
<keyword evidence="11" id="KW-0812">Transmembrane</keyword>
<evidence type="ECO:0000256" key="10">
    <source>
        <dbReference type="RuleBase" id="RU000461"/>
    </source>
</evidence>
<keyword evidence="4 9" id="KW-0479">Metal-binding</keyword>
<evidence type="ECO:0000313" key="13">
    <source>
        <dbReference type="Proteomes" id="UP000639772"/>
    </source>
</evidence>
<dbReference type="PROSITE" id="PS00086">
    <property type="entry name" value="CYTOCHROME_P450"/>
    <property type="match status" value="1"/>
</dbReference>
<comment type="similarity">
    <text evidence="2 10">Belongs to the cytochrome P450 family.</text>
</comment>
<protein>
    <recommendedName>
        <fullName evidence="14">Flavonoid 3'-hydroxylase</fullName>
    </recommendedName>
</protein>
<keyword evidence="7 9" id="KW-0408">Iron</keyword>
<evidence type="ECO:0000256" key="3">
    <source>
        <dbReference type="ARBA" id="ARBA00022617"/>
    </source>
</evidence>
<feature type="transmembrane region" description="Helical" evidence="11">
    <location>
        <begin position="41"/>
        <end position="59"/>
    </location>
</feature>
<gene>
    <name evidence="12" type="ORF">HPP92_011026</name>
</gene>
<keyword evidence="6 10" id="KW-0560">Oxidoreductase</keyword>
<dbReference type="Proteomes" id="UP000639772">
    <property type="component" value="Unassembled WGS sequence"/>
</dbReference>
<keyword evidence="11" id="KW-1133">Transmembrane helix</keyword>
<accession>A0A835RAM1</accession>
<dbReference type="EMBL" id="JADCNM010000005">
    <property type="protein sequence ID" value="KAG0482942.1"/>
    <property type="molecule type" value="Genomic_DNA"/>
</dbReference>
<evidence type="ECO:0000256" key="2">
    <source>
        <dbReference type="ARBA" id="ARBA00010617"/>
    </source>
</evidence>